<dbReference type="Pfam" id="PF01863">
    <property type="entry name" value="YgjP-like"/>
    <property type="match status" value="1"/>
</dbReference>
<dbReference type="AlphaFoldDB" id="A0A5C8ZMS7"/>
<dbReference type="PANTHER" id="PTHR30399">
    <property type="entry name" value="UNCHARACTERIZED PROTEIN YGJP"/>
    <property type="match status" value="1"/>
</dbReference>
<sequence length="176" mass="19740">MRRSARRRRTVTAFRDGGTVVVCIPAGFTRAQERVWVDRMVTKLAAQDQRRRPSDDALARRAAELSARYLGGRARPSSVRWVANQTTRWGSTTTADGTIRLSDRLQGMPSWVVDYVLVHELAHLLEHGHGDRFWELVEAYPRTERARGYLEGFATARDLPIADVDDGADPAAQLPG</sequence>
<dbReference type="Proteomes" id="UP000321234">
    <property type="component" value="Unassembled WGS sequence"/>
</dbReference>
<accession>A0A5C8ZMS7</accession>
<evidence type="ECO:0000313" key="2">
    <source>
        <dbReference type="EMBL" id="TXR58296.1"/>
    </source>
</evidence>
<dbReference type="Gene3D" id="3.30.2010.10">
    <property type="entry name" value="Metalloproteases ('zincins'), catalytic domain"/>
    <property type="match status" value="1"/>
</dbReference>
<dbReference type="InterPro" id="IPR002725">
    <property type="entry name" value="YgjP-like_metallopeptidase"/>
</dbReference>
<name>A0A5C8ZMS7_9ACTN</name>
<dbReference type="InterPro" id="IPR053136">
    <property type="entry name" value="UTP_pyrophosphatase-like"/>
</dbReference>
<organism evidence="2 3">
    <name type="scientific">Quadrisphaera setariae</name>
    <dbReference type="NCBI Taxonomy" id="2593304"/>
    <lineage>
        <taxon>Bacteria</taxon>
        <taxon>Bacillati</taxon>
        <taxon>Actinomycetota</taxon>
        <taxon>Actinomycetes</taxon>
        <taxon>Kineosporiales</taxon>
        <taxon>Kineosporiaceae</taxon>
        <taxon>Quadrisphaera</taxon>
    </lineage>
</organism>
<dbReference type="PANTHER" id="PTHR30399:SF1">
    <property type="entry name" value="UTP PYROPHOSPHATASE"/>
    <property type="match status" value="1"/>
</dbReference>
<evidence type="ECO:0000313" key="3">
    <source>
        <dbReference type="Proteomes" id="UP000321234"/>
    </source>
</evidence>
<evidence type="ECO:0000259" key="1">
    <source>
        <dbReference type="Pfam" id="PF01863"/>
    </source>
</evidence>
<dbReference type="EMBL" id="VKAC01000001">
    <property type="protein sequence ID" value="TXR58296.1"/>
    <property type="molecule type" value="Genomic_DNA"/>
</dbReference>
<protein>
    <submittedName>
        <fullName evidence="2">M48 family metallopeptidase</fullName>
    </submittedName>
</protein>
<gene>
    <name evidence="2" type="ORF">FMM08_02645</name>
</gene>
<keyword evidence="3" id="KW-1185">Reference proteome</keyword>
<feature type="domain" description="YgjP-like metallopeptidase" evidence="1">
    <location>
        <begin position="76"/>
        <end position="150"/>
    </location>
</feature>
<comment type="caution">
    <text evidence="2">The sequence shown here is derived from an EMBL/GenBank/DDBJ whole genome shotgun (WGS) entry which is preliminary data.</text>
</comment>
<dbReference type="CDD" id="cd07344">
    <property type="entry name" value="M48_yhfN_like"/>
    <property type="match status" value="1"/>
</dbReference>
<dbReference type="OrthoDB" id="9811177at2"/>
<proteinExistence type="predicted"/>
<reference evidence="2 3" key="1">
    <citation type="submission" date="2019-07" db="EMBL/GenBank/DDBJ databases">
        <title>Quadrisphaera sp. strain DD2A genome sequencing and assembly.</title>
        <authorList>
            <person name="Kim I."/>
        </authorList>
    </citation>
    <scope>NUCLEOTIDE SEQUENCE [LARGE SCALE GENOMIC DNA]</scope>
    <source>
        <strain evidence="2 3">DD2A</strain>
    </source>
</reference>